<evidence type="ECO:0000313" key="4">
    <source>
        <dbReference type="Proteomes" id="UP001303647"/>
    </source>
</evidence>
<evidence type="ECO:0000256" key="1">
    <source>
        <dbReference type="SAM" id="MobiDB-lite"/>
    </source>
</evidence>
<feature type="non-terminal residue" evidence="3">
    <location>
        <position position="1"/>
    </location>
</feature>
<feature type="compositionally biased region" description="Gly residues" evidence="1">
    <location>
        <begin position="244"/>
        <end position="255"/>
    </location>
</feature>
<sequence length="355" mass="35926">RQTAGLVAPAAFLFRPARPADSGNGIGAAHWSRQLEEATCGPDETICPQGGWCCGAGETCSLSNGAFFCCPAGADTAGCVRVCAAGDFQCGSICCANGQMCMAADSLSPYCVNESRISVSSTATSTSTTFSSVVSTSTSSVSRTTSISVSTSVPSISSTGSGSSTVSKTSLTLTLSPTSTDQPSSTGTSTTTATPQNGGFPHAAQIAVGVVVPVVVILLVGALWFFVFRRPNQGHGRGHHRRGTGGSSFGFGTGSQGNTPPPAYDKNGTEVFVGPPSSLHEQYLMESNTERAGEGAGVAESLELANLGEVGSPGSRVPGDGTLTREGARSVSPLSHYSGDSRGRMSPHPGNVVVV</sequence>
<keyword evidence="2" id="KW-0472">Membrane</keyword>
<reference evidence="3" key="2">
    <citation type="submission" date="2023-05" db="EMBL/GenBank/DDBJ databases">
        <authorList>
            <consortium name="Lawrence Berkeley National Laboratory"/>
            <person name="Steindorff A."/>
            <person name="Hensen N."/>
            <person name="Bonometti L."/>
            <person name="Westerberg I."/>
            <person name="Brannstrom I.O."/>
            <person name="Guillou S."/>
            <person name="Cros-Aarteil S."/>
            <person name="Calhoun S."/>
            <person name="Haridas S."/>
            <person name="Kuo A."/>
            <person name="Mondo S."/>
            <person name="Pangilinan J."/>
            <person name="Riley R."/>
            <person name="Labutti K."/>
            <person name="Andreopoulos B."/>
            <person name="Lipzen A."/>
            <person name="Chen C."/>
            <person name="Yanf M."/>
            <person name="Daum C."/>
            <person name="Ng V."/>
            <person name="Clum A."/>
            <person name="Ohm R."/>
            <person name="Martin F."/>
            <person name="Silar P."/>
            <person name="Natvig D."/>
            <person name="Lalanne C."/>
            <person name="Gautier V."/>
            <person name="Ament-Velasquez S.L."/>
            <person name="Kruys A."/>
            <person name="Hutchinson M.I."/>
            <person name="Powell A.J."/>
            <person name="Barry K."/>
            <person name="Miller A.N."/>
            <person name="Grigoriev I.V."/>
            <person name="Debuchy R."/>
            <person name="Gladieux P."/>
            <person name="Thoren M.H."/>
            <person name="Johannesson H."/>
        </authorList>
    </citation>
    <scope>NUCLEOTIDE SEQUENCE</scope>
    <source>
        <strain evidence="3">CBS 359.72</strain>
    </source>
</reference>
<evidence type="ECO:0000256" key="2">
    <source>
        <dbReference type="SAM" id="Phobius"/>
    </source>
</evidence>
<comment type="caution">
    <text evidence="3">The sequence shown here is derived from an EMBL/GenBank/DDBJ whole genome shotgun (WGS) entry which is preliminary data.</text>
</comment>
<dbReference type="Proteomes" id="UP001303647">
    <property type="component" value="Unassembled WGS sequence"/>
</dbReference>
<dbReference type="EMBL" id="MU857640">
    <property type="protein sequence ID" value="KAK4248239.1"/>
    <property type="molecule type" value="Genomic_DNA"/>
</dbReference>
<protein>
    <submittedName>
        <fullName evidence="3">Uncharacterized protein</fullName>
    </submittedName>
</protein>
<gene>
    <name evidence="3" type="ORF">C7999DRAFT_13802</name>
</gene>
<dbReference type="AlphaFoldDB" id="A0AAN7HR95"/>
<accession>A0AAN7HR95</accession>
<keyword evidence="2" id="KW-1133">Transmembrane helix</keyword>
<organism evidence="3 4">
    <name type="scientific">Corynascus novoguineensis</name>
    <dbReference type="NCBI Taxonomy" id="1126955"/>
    <lineage>
        <taxon>Eukaryota</taxon>
        <taxon>Fungi</taxon>
        <taxon>Dikarya</taxon>
        <taxon>Ascomycota</taxon>
        <taxon>Pezizomycotina</taxon>
        <taxon>Sordariomycetes</taxon>
        <taxon>Sordariomycetidae</taxon>
        <taxon>Sordariales</taxon>
        <taxon>Chaetomiaceae</taxon>
        <taxon>Corynascus</taxon>
    </lineage>
</organism>
<feature type="region of interest" description="Disordered" evidence="1">
    <location>
        <begin position="151"/>
        <end position="196"/>
    </location>
</feature>
<evidence type="ECO:0000313" key="3">
    <source>
        <dbReference type="EMBL" id="KAK4248239.1"/>
    </source>
</evidence>
<feature type="transmembrane region" description="Helical" evidence="2">
    <location>
        <begin position="206"/>
        <end position="227"/>
    </location>
</feature>
<proteinExistence type="predicted"/>
<reference evidence="3" key="1">
    <citation type="journal article" date="2023" name="Mol. Phylogenet. Evol.">
        <title>Genome-scale phylogeny and comparative genomics of the fungal order Sordariales.</title>
        <authorList>
            <person name="Hensen N."/>
            <person name="Bonometti L."/>
            <person name="Westerberg I."/>
            <person name="Brannstrom I.O."/>
            <person name="Guillou S."/>
            <person name="Cros-Aarteil S."/>
            <person name="Calhoun S."/>
            <person name="Haridas S."/>
            <person name="Kuo A."/>
            <person name="Mondo S."/>
            <person name="Pangilinan J."/>
            <person name="Riley R."/>
            <person name="LaButti K."/>
            <person name="Andreopoulos B."/>
            <person name="Lipzen A."/>
            <person name="Chen C."/>
            <person name="Yan M."/>
            <person name="Daum C."/>
            <person name="Ng V."/>
            <person name="Clum A."/>
            <person name="Steindorff A."/>
            <person name="Ohm R.A."/>
            <person name="Martin F."/>
            <person name="Silar P."/>
            <person name="Natvig D.O."/>
            <person name="Lalanne C."/>
            <person name="Gautier V."/>
            <person name="Ament-Velasquez S.L."/>
            <person name="Kruys A."/>
            <person name="Hutchinson M.I."/>
            <person name="Powell A.J."/>
            <person name="Barry K."/>
            <person name="Miller A.N."/>
            <person name="Grigoriev I.V."/>
            <person name="Debuchy R."/>
            <person name="Gladieux P."/>
            <person name="Hiltunen Thoren M."/>
            <person name="Johannesson H."/>
        </authorList>
    </citation>
    <scope>NUCLEOTIDE SEQUENCE</scope>
    <source>
        <strain evidence="3">CBS 359.72</strain>
    </source>
</reference>
<keyword evidence="4" id="KW-1185">Reference proteome</keyword>
<name>A0AAN7HR95_9PEZI</name>
<keyword evidence="2" id="KW-0812">Transmembrane</keyword>
<feature type="compositionally biased region" description="Low complexity" evidence="1">
    <location>
        <begin position="151"/>
        <end position="192"/>
    </location>
</feature>
<feature type="region of interest" description="Disordered" evidence="1">
    <location>
        <begin position="307"/>
        <end position="355"/>
    </location>
</feature>
<feature type="region of interest" description="Disordered" evidence="1">
    <location>
        <begin position="233"/>
        <end position="276"/>
    </location>
</feature>